<keyword evidence="1" id="KW-1133">Transmembrane helix</keyword>
<evidence type="ECO:0000256" key="1">
    <source>
        <dbReference type="SAM" id="Phobius"/>
    </source>
</evidence>
<name>A0A3N1CNP9_9ACTN</name>
<organism evidence="2 3">
    <name type="scientific">Actinocorallia herbida</name>
    <dbReference type="NCBI Taxonomy" id="58109"/>
    <lineage>
        <taxon>Bacteria</taxon>
        <taxon>Bacillati</taxon>
        <taxon>Actinomycetota</taxon>
        <taxon>Actinomycetes</taxon>
        <taxon>Streptosporangiales</taxon>
        <taxon>Thermomonosporaceae</taxon>
        <taxon>Actinocorallia</taxon>
    </lineage>
</organism>
<evidence type="ECO:0000313" key="2">
    <source>
        <dbReference type="EMBL" id="ROO82957.1"/>
    </source>
</evidence>
<keyword evidence="1" id="KW-0812">Transmembrane</keyword>
<protein>
    <submittedName>
        <fullName evidence="2">Uncharacterized protein</fullName>
    </submittedName>
</protein>
<comment type="caution">
    <text evidence="2">The sequence shown here is derived from an EMBL/GenBank/DDBJ whole genome shotgun (WGS) entry which is preliminary data.</text>
</comment>
<feature type="transmembrane region" description="Helical" evidence="1">
    <location>
        <begin position="89"/>
        <end position="109"/>
    </location>
</feature>
<dbReference type="EMBL" id="RJKE01000001">
    <property type="protein sequence ID" value="ROO82957.1"/>
    <property type="molecule type" value="Genomic_DNA"/>
</dbReference>
<gene>
    <name evidence="2" type="ORF">EDD29_0445</name>
</gene>
<sequence length="129" mass="13583">MRRIYPVAGIALGCAWAVGGDKPVWEHAIRTVVLLLVLLPVAEMVLNRRRARGDAPIPRLRHGPIITAKLSLVVLAAGAQLALALVTSWASVIVGIALAAVIIGVGPFADSFFVRDPKAPPHDDGSEPS</sequence>
<proteinExistence type="predicted"/>
<keyword evidence="3" id="KW-1185">Reference proteome</keyword>
<dbReference type="Proteomes" id="UP000272400">
    <property type="component" value="Unassembled WGS sequence"/>
</dbReference>
<reference evidence="2 3" key="1">
    <citation type="submission" date="2018-11" db="EMBL/GenBank/DDBJ databases">
        <title>Sequencing the genomes of 1000 actinobacteria strains.</title>
        <authorList>
            <person name="Klenk H.-P."/>
        </authorList>
    </citation>
    <scope>NUCLEOTIDE SEQUENCE [LARGE SCALE GENOMIC DNA]</scope>
    <source>
        <strain evidence="2 3">DSM 44254</strain>
    </source>
</reference>
<evidence type="ECO:0000313" key="3">
    <source>
        <dbReference type="Proteomes" id="UP000272400"/>
    </source>
</evidence>
<dbReference type="RefSeq" id="WP_170201262.1">
    <property type="nucleotide sequence ID" value="NZ_RJKE01000001.1"/>
</dbReference>
<accession>A0A3N1CNP9</accession>
<dbReference type="AlphaFoldDB" id="A0A3N1CNP9"/>
<keyword evidence="1" id="KW-0472">Membrane</keyword>